<reference evidence="2" key="1">
    <citation type="journal article" date="2014" name="Int. J. Syst. Evol. Microbiol.">
        <title>Complete genome sequence of Corynebacterium casei LMG S-19264T (=DSM 44701T), isolated from a smear-ripened cheese.</title>
        <authorList>
            <consortium name="US DOE Joint Genome Institute (JGI-PGF)"/>
            <person name="Walter F."/>
            <person name="Albersmeier A."/>
            <person name="Kalinowski J."/>
            <person name="Ruckert C."/>
        </authorList>
    </citation>
    <scope>NUCLEOTIDE SEQUENCE</scope>
    <source>
        <strain evidence="2">CGMCC 1.15290</strain>
    </source>
</reference>
<gene>
    <name evidence="2" type="ORF">GCM10011379_03020</name>
</gene>
<dbReference type="EMBL" id="BMIB01000001">
    <property type="protein sequence ID" value="GGH57877.1"/>
    <property type="molecule type" value="Genomic_DNA"/>
</dbReference>
<evidence type="ECO:0008006" key="4">
    <source>
        <dbReference type="Google" id="ProtNLM"/>
    </source>
</evidence>
<evidence type="ECO:0000256" key="1">
    <source>
        <dbReference type="SAM" id="SignalP"/>
    </source>
</evidence>
<reference evidence="2" key="2">
    <citation type="submission" date="2020-09" db="EMBL/GenBank/DDBJ databases">
        <authorList>
            <person name="Sun Q."/>
            <person name="Zhou Y."/>
        </authorList>
    </citation>
    <scope>NUCLEOTIDE SEQUENCE</scope>
    <source>
        <strain evidence="2">CGMCC 1.15290</strain>
    </source>
</reference>
<evidence type="ECO:0000313" key="2">
    <source>
        <dbReference type="EMBL" id="GGH57877.1"/>
    </source>
</evidence>
<dbReference type="RefSeq" id="WP_188950018.1">
    <property type="nucleotide sequence ID" value="NZ_BMIB01000001.1"/>
</dbReference>
<keyword evidence="3" id="KW-1185">Reference proteome</keyword>
<organism evidence="2 3">
    <name type="scientific">Filimonas zeae</name>
    <dbReference type="NCBI Taxonomy" id="1737353"/>
    <lineage>
        <taxon>Bacteria</taxon>
        <taxon>Pseudomonadati</taxon>
        <taxon>Bacteroidota</taxon>
        <taxon>Chitinophagia</taxon>
        <taxon>Chitinophagales</taxon>
        <taxon>Chitinophagaceae</taxon>
        <taxon>Filimonas</taxon>
    </lineage>
</organism>
<comment type="caution">
    <text evidence="2">The sequence shown here is derived from an EMBL/GenBank/DDBJ whole genome shotgun (WGS) entry which is preliminary data.</text>
</comment>
<accession>A0A917MQI9</accession>
<name>A0A917MQI9_9BACT</name>
<sequence length="225" mass="24512">MKKSLTITAAKAVFAALLLLVFTHSHAQDYSRIRLALNGGWGYRLGKTNPNVSESYKDLLNGMRSGAQFGGDFLFYLSENLGIGFKYNRFTTSSQKQMDTLLTAKINTGTDFYGAMFGGRIYNKKYTGALIINLALGYLRYTENGVIPEGPYRATGGTLGAAWDFGYDFQITPILAIGAQLTGFSGALRSMKVETNYGTETRTLPDGQSESMVRVGATAGIRLTL</sequence>
<keyword evidence="1" id="KW-0732">Signal</keyword>
<proteinExistence type="predicted"/>
<feature type="chain" id="PRO_5037596136" description="Outer membrane protein beta-barrel domain-containing protein" evidence="1">
    <location>
        <begin position="28"/>
        <end position="225"/>
    </location>
</feature>
<dbReference type="AlphaFoldDB" id="A0A917MQI9"/>
<evidence type="ECO:0000313" key="3">
    <source>
        <dbReference type="Proteomes" id="UP000627292"/>
    </source>
</evidence>
<protein>
    <recommendedName>
        <fullName evidence="4">Outer membrane protein beta-barrel domain-containing protein</fullName>
    </recommendedName>
</protein>
<dbReference type="Proteomes" id="UP000627292">
    <property type="component" value="Unassembled WGS sequence"/>
</dbReference>
<feature type="signal peptide" evidence="1">
    <location>
        <begin position="1"/>
        <end position="27"/>
    </location>
</feature>